<feature type="region of interest" description="Disordered" evidence="2">
    <location>
        <begin position="196"/>
        <end position="230"/>
    </location>
</feature>
<dbReference type="InterPro" id="IPR006179">
    <property type="entry name" value="5_nucleotidase/apyrase"/>
</dbReference>
<dbReference type="Gene3D" id="3.60.21.10">
    <property type="match status" value="2"/>
</dbReference>
<dbReference type="GO" id="GO:0000166">
    <property type="term" value="F:nucleotide binding"/>
    <property type="evidence" value="ECO:0007669"/>
    <property type="project" value="UniProtKB-KW"/>
</dbReference>
<comment type="similarity">
    <text evidence="1">Belongs to the 5'-nucleotidase family.</text>
</comment>
<comment type="caution">
    <text evidence="4">The sequence shown here is derived from an EMBL/GenBank/DDBJ whole genome shotgun (WGS) entry which is preliminary data.</text>
</comment>
<dbReference type="Pfam" id="PF00149">
    <property type="entry name" value="Metallophos"/>
    <property type="match status" value="1"/>
</dbReference>
<accession>A0AAD5X2L1</accession>
<dbReference type="GO" id="GO:0046872">
    <property type="term" value="F:metal ion binding"/>
    <property type="evidence" value="ECO:0007669"/>
    <property type="project" value="InterPro"/>
</dbReference>
<dbReference type="Proteomes" id="UP001212841">
    <property type="component" value="Unassembled WGS sequence"/>
</dbReference>
<organism evidence="4 5">
    <name type="scientific">Rhizophlyctis rosea</name>
    <dbReference type="NCBI Taxonomy" id="64517"/>
    <lineage>
        <taxon>Eukaryota</taxon>
        <taxon>Fungi</taxon>
        <taxon>Fungi incertae sedis</taxon>
        <taxon>Chytridiomycota</taxon>
        <taxon>Chytridiomycota incertae sedis</taxon>
        <taxon>Chytridiomycetes</taxon>
        <taxon>Rhizophlyctidales</taxon>
        <taxon>Rhizophlyctidaceae</taxon>
        <taxon>Rhizophlyctis</taxon>
    </lineage>
</organism>
<gene>
    <name evidence="4" type="ORF">HK097_005109</name>
</gene>
<dbReference type="PRINTS" id="PR01607">
    <property type="entry name" value="APYRASEFAMLY"/>
</dbReference>
<dbReference type="GO" id="GO:0009166">
    <property type="term" value="P:nucleotide catabolic process"/>
    <property type="evidence" value="ECO:0007669"/>
    <property type="project" value="InterPro"/>
</dbReference>
<keyword evidence="1" id="KW-0547">Nucleotide-binding</keyword>
<dbReference type="InterPro" id="IPR004843">
    <property type="entry name" value="Calcineurin-like_PHP"/>
</dbReference>
<dbReference type="EMBL" id="JADGJD010000240">
    <property type="protein sequence ID" value="KAJ3053075.1"/>
    <property type="molecule type" value="Genomic_DNA"/>
</dbReference>
<dbReference type="AlphaFoldDB" id="A0AAD5X2L1"/>
<sequence>MRVRQIIFALTAVTAVSAAPYRKNKCHHPSNSAGYSAPAEAETTPATMETEINETPAYTKVYSTVKAGEIVYSTATYPANDSKPTNEAEETIVEIYYSTAVDSSVAPEDTAYSTEVYSTVEGTETAYSTAVYSTVEPAETYYSTEVYSSVENTTVEATETETGTTLATYVRPPLPTTTYEPDELTLLLIRAVENDGPTETEAETETELESEPETESETETETSTPSPLPKKLKILHTNDIHSHLDQFTSSGTDCRQSNIDTNTCYGGIARIKRTVDDIRANTTTDTLLFDAGDQFQGTLFFNVFGGSKVAEFMNSVKYDVMAIGNHEFDNGEEYLYEFLSNLTFPVLSSNIDLGDTYIKNVVKPYTVIEKYGLGIIGFITNTTADITLGALGVVLSSSTLHNGYDHDKYLAENVPGISLIVGGHSHSLLLKNTSAPGVVGPYPTAVTNPEGKKTWIVQSYRWGNYLGNVEVE</sequence>
<name>A0AAD5X2L1_9FUNG</name>
<dbReference type="GO" id="GO:0016788">
    <property type="term" value="F:hydrolase activity, acting on ester bonds"/>
    <property type="evidence" value="ECO:0007669"/>
    <property type="project" value="InterPro"/>
</dbReference>
<feature type="chain" id="PRO_5041768963" description="Calcineurin-like phosphoesterase domain-containing protein" evidence="1">
    <location>
        <begin position="19"/>
        <end position="472"/>
    </location>
</feature>
<feature type="compositionally biased region" description="Acidic residues" evidence="2">
    <location>
        <begin position="196"/>
        <end position="220"/>
    </location>
</feature>
<feature type="domain" description="Calcineurin-like phosphoesterase" evidence="3">
    <location>
        <begin position="232"/>
        <end position="427"/>
    </location>
</feature>
<dbReference type="PROSITE" id="PS00786">
    <property type="entry name" value="5_NUCLEOTIDASE_2"/>
    <property type="match status" value="1"/>
</dbReference>
<protein>
    <recommendedName>
        <fullName evidence="3">Calcineurin-like phosphoesterase domain-containing protein</fullName>
    </recommendedName>
</protein>
<evidence type="ECO:0000313" key="5">
    <source>
        <dbReference type="Proteomes" id="UP001212841"/>
    </source>
</evidence>
<keyword evidence="5" id="KW-1185">Reference proteome</keyword>
<dbReference type="PANTHER" id="PTHR11575:SF24">
    <property type="entry name" value="5'-NUCLEOTIDASE"/>
    <property type="match status" value="1"/>
</dbReference>
<feature type="signal peptide" evidence="1">
    <location>
        <begin position="1"/>
        <end position="18"/>
    </location>
</feature>
<dbReference type="PROSITE" id="PS00785">
    <property type="entry name" value="5_NUCLEOTIDASE_1"/>
    <property type="match status" value="1"/>
</dbReference>
<evidence type="ECO:0000259" key="3">
    <source>
        <dbReference type="Pfam" id="PF00149"/>
    </source>
</evidence>
<reference evidence="4" key="1">
    <citation type="submission" date="2020-05" db="EMBL/GenBank/DDBJ databases">
        <title>Phylogenomic resolution of chytrid fungi.</title>
        <authorList>
            <person name="Stajich J.E."/>
            <person name="Amses K."/>
            <person name="Simmons R."/>
            <person name="Seto K."/>
            <person name="Myers J."/>
            <person name="Bonds A."/>
            <person name="Quandt C.A."/>
            <person name="Barry K."/>
            <person name="Liu P."/>
            <person name="Grigoriev I."/>
            <person name="Longcore J.E."/>
            <person name="James T.Y."/>
        </authorList>
    </citation>
    <scope>NUCLEOTIDE SEQUENCE</scope>
    <source>
        <strain evidence="4">JEL0318</strain>
    </source>
</reference>
<dbReference type="InterPro" id="IPR006146">
    <property type="entry name" value="5'-Nucleotdase_CS"/>
</dbReference>
<dbReference type="SUPFAM" id="SSF56300">
    <property type="entry name" value="Metallo-dependent phosphatases"/>
    <property type="match status" value="1"/>
</dbReference>
<evidence type="ECO:0000313" key="4">
    <source>
        <dbReference type="EMBL" id="KAJ3053075.1"/>
    </source>
</evidence>
<evidence type="ECO:0000256" key="2">
    <source>
        <dbReference type="SAM" id="MobiDB-lite"/>
    </source>
</evidence>
<keyword evidence="1" id="KW-0378">Hydrolase</keyword>
<keyword evidence="1" id="KW-0732">Signal</keyword>
<feature type="region of interest" description="Disordered" evidence="2">
    <location>
        <begin position="26"/>
        <end position="45"/>
    </location>
</feature>
<evidence type="ECO:0000256" key="1">
    <source>
        <dbReference type="RuleBase" id="RU362119"/>
    </source>
</evidence>
<dbReference type="InterPro" id="IPR029052">
    <property type="entry name" value="Metallo-depent_PP-like"/>
</dbReference>
<proteinExistence type="inferred from homology"/>
<dbReference type="PANTHER" id="PTHR11575">
    <property type="entry name" value="5'-NUCLEOTIDASE-RELATED"/>
    <property type="match status" value="1"/>
</dbReference>